<protein>
    <recommendedName>
        <fullName evidence="3">J domain-containing protein</fullName>
    </recommendedName>
</protein>
<feature type="region of interest" description="Disordered" evidence="2">
    <location>
        <begin position="396"/>
        <end position="459"/>
    </location>
</feature>
<dbReference type="PANTHER" id="PTHR43096">
    <property type="entry name" value="DNAJ HOMOLOG 1, MITOCHONDRIAL-RELATED"/>
    <property type="match status" value="1"/>
</dbReference>
<dbReference type="InterPro" id="IPR001623">
    <property type="entry name" value="DnaJ_domain"/>
</dbReference>
<feature type="region of interest" description="Disordered" evidence="2">
    <location>
        <begin position="1"/>
        <end position="83"/>
    </location>
</feature>
<evidence type="ECO:0000313" key="5">
    <source>
        <dbReference type="Proteomes" id="UP000193689"/>
    </source>
</evidence>
<dbReference type="OrthoDB" id="442087at2759"/>
<dbReference type="RefSeq" id="XP_040710731.1">
    <property type="nucleotide sequence ID" value="XM_040865410.1"/>
</dbReference>
<feature type="compositionally biased region" description="Acidic residues" evidence="2">
    <location>
        <begin position="407"/>
        <end position="446"/>
    </location>
</feature>
<dbReference type="GO" id="GO:0005737">
    <property type="term" value="C:cytoplasm"/>
    <property type="evidence" value="ECO:0007669"/>
    <property type="project" value="TreeGrafter"/>
</dbReference>
<evidence type="ECO:0000256" key="2">
    <source>
        <dbReference type="SAM" id="MobiDB-lite"/>
    </source>
</evidence>
<dbReference type="GeneID" id="63781622"/>
<dbReference type="GO" id="GO:0051082">
    <property type="term" value="F:unfolded protein binding"/>
    <property type="evidence" value="ECO:0007669"/>
    <property type="project" value="TreeGrafter"/>
</dbReference>
<dbReference type="PANTHER" id="PTHR43096:SF52">
    <property type="entry name" value="DNAJ HOMOLOG 1, MITOCHONDRIAL-RELATED"/>
    <property type="match status" value="1"/>
</dbReference>
<dbReference type="Pfam" id="PF00226">
    <property type="entry name" value="DnaJ"/>
    <property type="match status" value="1"/>
</dbReference>
<dbReference type="EMBL" id="MCFJ01000019">
    <property type="protein sequence ID" value="ORY57481.1"/>
    <property type="molecule type" value="Genomic_DNA"/>
</dbReference>
<dbReference type="STRING" id="1141098.A0A1Y2DDX7"/>
<reference evidence="4 5" key="1">
    <citation type="submission" date="2016-07" db="EMBL/GenBank/DDBJ databases">
        <title>Pervasive Adenine N6-methylation of Active Genes in Fungi.</title>
        <authorList>
            <consortium name="DOE Joint Genome Institute"/>
            <person name="Mondo S.J."/>
            <person name="Dannebaum R.O."/>
            <person name="Kuo R.C."/>
            <person name="Labutti K."/>
            <person name="Haridas S."/>
            <person name="Kuo A."/>
            <person name="Salamov A."/>
            <person name="Ahrendt S.R."/>
            <person name="Lipzen A."/>
            <person name="Sullivan W."/>
            <person name="Andreopoulos W.B."/>
            <person name="Clum A."/>
            <person name="Lindquist E."/>
            <person name="Daum C."/>
            <person name="Ramamoorthy G.K."/>
            <person name="Gryganskyi A."/>
            <person name="Culley D."/>
            <person name="Magnuson J.K."/>
            <person name="James T.Y."/>
            <person name="O'Malley M.A."/>
            <person name="Stajich J.E."/>
            <person name="Spatafora J.W."/>
            <person name="Visel A."/>
            <person name="Grigoriev I.V."/>
        </authorList>
    </citation>
    <scope>NUCLEOTIDE SEQUENCE [LARGE SCALE GENOMIC DNA]</scope>
    <source>
        <strain evidence="4 5">CBS 129021</strain>
    </source>
</reference>
<dbReference type="SMART" id="SM00271">
    <property type="entry name" value="DnaJ"/>
    <property type="match status" value="1"/>
</dbReference>
<dbReference type="GO" id="GO:0042026">
    <property type="term" value="P:protein refolding"/>
    <property type="evidence" value="ECO:0007669"/>
    <property type="project" value="TreeGrafter"/>
</dbReference>
<evidence type="ECO:0000256" key="1">
    <source>
        <dbReference type="ARBA" id="ARBA00023186"/>
    </source>
</evidence>
<dbReference type="InParanoid" id="A0A1Y2DDX7"/>
<keyword evidence="5" id="KW-1185">Reference proteome</keyword>
<dbReference type="Proteomes" id="UP000193689">
    <property type="component" value="Unassembled WGS sequence"/>
</dbReference>
<dbReference type="PRINTS" id="PR00625">
    <property type="entry name" value="JDOMAIN"/>
</dbReference>
<dbReference type="CDD" id="cd06257">
    <property type="entry name" value="DnaJ"/>
    <property type="match status" value="1"/>
</dbReference>
<feature type="region of interest" description="Disordered" evidence="2">
    <location>
        <begin position="583"/>
        <end position="640"/>
    </location>
</feature>
<comment type="caution">
    <text evidence="4">The sequence shown here is derived from an EMBL/GenBank/DDBJ whole genome shotgun (WGS) entry which is preliminary data.</text>
</comment>
<feature type="compositionally biased region" description="Polar residues" evidence="2">
    <location>
        <begin position="600"/>
        <end position="618"/>
    </location>
</feature>
<dbReference type="InterPro" id="IPR036869">
    <property type="entry name" value="J_dom_sf"/>
</dbReference>
<dbReference type="SUPFAM" id="SSF46565">
    <property type="entry name" value="Chaperone J-domain"/>
    <property type="match status" value="1"/>
</dbReference>
<name>A0A1Y2DDX7_9PEZI</name>
<accession>A0A1Y2DDX7</accession>
<keyword evidence="1" id="KW-0143">Chaperone</keyword>
<feature type="compositionally biased region" description="Basic and acidic residues" evidence="2">
    <location>
        <begin position="34"/>
        <end position="62"/>
    </location>
</feature>
<sequence length="767" mass="87211">MSGSLYPQLPDVSDISDDPKSPSSSVPPKSQSKRRWEEDAPSDKDGIPQLTDKPREETEKPNEPPSQTYNHGKGSKTVQKPLADCSPDFRFALEQTTESEVRQLRSTLREFTPTEVQEFIDKEKKTEHTRHTLFDRVYQQLSGIRRLKSGSEPTQEENNNITKEIESYVDAIMDSIGDAIVKAMDDDRNQRKQKALNYLHAHPFPTPTPDQLKAKAQGEWDEMRAKNLKESIAGWDPDLRSAVEKASGIETAKRRLDWEGIERSGIGTTSNSGSEPTDEEVREQVMSHSGSIASYFGDAITKVLEDDKKKSEGLHTPQQKRKAVNRVLKLMKQNASFYKLLGVKPSAIEAEIKKAQNNIVITLHPDQNKDEAAEECSKVINGAAQTLCDERKSNQYDTFLKNNPPPDDADTFDEEFDPGAFDDGDDDSDDAMDDDDDPDSEEDEEANYPRPSKQVQKAHAAIGDRIIKPFFREFDGPIKVAQLARALSRHDQTIQDDNQKNKRPDLDLFIVPPKKLLACQYRQRTIVEYYKGGLTKPERVQKDLQSLQDYFVKTRRRGLYQWPEAWTELLMKPLRKRLGDLGLPNEQAETKPTTEKPEQAKSSQPRSAQGNSTKGSTSEDTEMPDAAANDGPPPQETPVQQKELRDLAYSYPLRGRGGFFSFKLFVEVEGPNPLKVKRSDEVDDDQILGCRRSQSLHNIKKKEMMYRMLKETDFVRIKGVTWLPETGTDERTCWTWVWVEIRNVSDHERAHYEPVGPARLAYQENGR</sequence>
<dbReference type="AlphaFoldDB" id="A0A1Y2DDX7"/>
<gene>
    <name evidence="4" type="ORF">BCR38DRAFT_527971</name>
</gene>
<feature type="domain" description="J" evidence="3">
    <location>
        <begin position="336"/>
        <end position="400"/>
    </location>
</feature>
<proteinExistence type="predicted"/>
<dbReference type="PROSITE" id="PS50076">
    <property type="entry name" value="DNAJ_2"/>
    <property type="match status" value="1"/>
</dbReference>
<feature type="compositionally biased region" description="Basic and acidic residues" evidence="2">
    <location>
        <begin position="588"/>
        <end position="599"/>
    </location>
</feature>
<evidence type="ECO:0000313" key="4">
    <source>
        <dbReference type="EMBL" id="ORY57481.1"/>
    </source>
</evidence>
<evidence type="ECO:0000259" key="3">
    <source>
        <dbReference type="PROSITE" id="PS50076"/>
    </source>
</evidence>
<dbReference type="Gene3D" id="1.10.287.110">
    <property type="entry name" value="DnaJ domain"/>
    <property type="match status" value="1"/>
</dbReference>
<feature type="compositionally biased region" description="Low complexity" evidence="2">
    <location>
        <begin position="21"/>
        <end position="30"/>
    </location>
</feature>
<organism evidence="4 5">
    <name type="scientific">Pseudomassariella vexata</name>
    <dbReference type="NCBI Taxonomy" id="1141098"/>
    <lineage>
        <taxon>Eukaryota</taxon>
        <taxon>Fungi</taxon>
        <taxon>Dikarya</taxon>
        <taxon>Ascomycota</taxon>
        <taxon>Pezizomycotina</taxon>
        <taxon>Sordariomycetes</taxon>
        <taxon>Xylariomycetidae</taxon>
        <taxon>Amphisphaeriales</taxon>
        <taxon>Pseudomassariaceae</taxon>
        <taxon>Pseudomassariella</taxon>
    </lineage>
</organism>